<evidence type="ECO:0000256" key="2">
    <source>
        <dbReference type="ARBA" id="ARBA00006402"/>
    </source>
</evidence>
<dbReference type="SUPFAM" id="SSF47384">
    <property type="entry name" value="Homodimeric domain of signal transducing histidine kinase"/>
    <property type="match status" value="1"/>
</dbReference>
<keyword evidence="5" id="KW-0808">Transferase</keyword>
<dbReference type="Gene3D" id="3.30.450.40">
    <property type="match status" value="1"/>
</dbReference>
<accession>A0A2W4W0E9</accession>
<protein>
    <recommendedName>
        <fullName evidence="3">histidine kinase</fullName>
        <ecNumber evidence="3">2.7.13.3</ecNumber>
    </recommendedName>
</protein>
<evidence type="ECO:0000256" key="7">
    <source>
        <dbReference type="ARBA" id="ARBA00023012"/>
    </source>
</evidence>
<dbReference type="InterPro" id="IPR005467">
    <property type="entry name" value="His_kinase_dom"/>
</dbReference>
<feature type="domain" description="PAS" evidence="13">
    <location>
        <begin position="404"/>
        <end position="475"/>
    </location>
</feature>
<gene>
    <name evidence="15" type="ORF">DCF19_23765</name>
</gene>
<organism evidence="15 16">
    <name type="scientific">Pseudanabaena frigida</name>
    <dbReference type="NCBI Taxonomy" id="945775"/>
    <lineage>
        <taxon>Bacteria</taxon>
        <taxon>Bacillati</taxon>
        <taxon>Cyanobacteriota</taxon>
        <taxon>Cyanophyceae</taxon>
        <taxon>Pseudanabaenales</taxon>
        <taxon>Pseudanabaenaceae</taxon>
        <taxon>Pseudanabaena</taxon>
    </lineage>
</organism>
<dbReference type="InterPro" id="IPR029016">
    <property type="entry name" value="GAF-like_dom_sf"/>
</dbReference>
<dbReference type="InterPro" id="IPR001789">
    <property type="entry name" value="Sig_transdc_resp-reg_receiver"/>
</dbReference>
<dbReference type="SUPFAM" id="SSF55874">
    <property type="entry name" value="ATPase domain of HSP90 chaperone/DNA topoisomerase II/histidine kinase"/>
    <property type="match status" value="1"/>
</dbReference>
<proteinExistence type="inferred from homology"/>
<dbReference type="InterPro" id="IPR013656">
    <property type="entry name" value="PAS_4"/>
</dbReference>
<dbReference type="Pfam" id="PF01590">
    <property type="entry name" value="GAF"/>
    <property type="match status" value="1"/>
</dbReference>
<dbReference type="InterPro" id="IPR035965">
    <property type="entry name" value="PAS-like_dom_sf"/>
</dbReference>
<evidence type="ECO:0000256" key="9">
    <source>
        <dbReference type="PROSITE-ProRule" id="PRU00169"/>
    </source>
</evidence>
<dbReference type="FunFam" id="1.10.287.130:FF:000001">
    <property type="entry name" value="Two-component sensor histidine kinase"/>
    <property type="match status" value="1"/>
</dbReference>
<keyword evidence="6" id="KW-0418">Kinase</keyword>
<evidence type="ECO:0000256" key="4">
    <source>
        <dbReference type="ARBA" id="ARBA00022553"/>
    </source>
</evidence>
<dbReference type="Pfam" id="PF00072">
    <property type="entry name" value="Response_reg"/>
    <property type="match status" value="1"/>
</dbReference>
<comment type="catalytic activity">
    <reaction evidence="1">
        <text>ATP + protein L-histidine = ADP + protein N-phospho-L-histidine.</text>
        <dbReference type="EC" id="2.7.13.3"/>
    </reaction>
</comment>
<feature type="domain" description="Response regulatory" evidence="12">
    <location>
        <begin position="70"/>
        <end position="190"/>
    </location>
</feature>
<dbReference type="Pfam" id="PF00512">
    <property type="entry name" value="HisKA"/>
    <property type="match status" value="1"/>
</dbReference>
<dbReference type="PANTHER" id="PTHR43711:SF1">
    <property type="entry name" value="HISTIDINE KINASE 1"/>
    <property type="match status" value="1"/>
</dbReference>
<evidence type="ECO:0000256" key="1">
    <source>
        <dbReference type="ARBA" id="ARBA00000085"/>
    </source>
</evidence>
<name>A0A2W4W0E9_9CYAN</name>
<dbReference type="SMART" id="SM00091">
    <property type="entry name" value="PAS"/>
    <property type="match status" value="1"/>
</dbReference>
<dbReference type="InterPro" id="IPR003661">
    <property type="entry name" value="HisK_dim/P_dom"/>
</dbReference>
<evidence type="ECO:0000256" key="8">
    <source>
        <dbReference type="ARBA" id="ARBA00023136"/>
    </source>
</evidence>
<feature type="modified residue" description="4-aspartylphosphate" evidence="9">
    <location>
        <position position="122"/>
    </location>
</feature>
<dbReference type="Pfam" id="PF08448">
    <property type="entry name" value="PAS_4"/>
    <property type="match status" value="1"/>
</dbReference>
<dbReference type="InterPro" id="IPR000700">
    <property type="entry name" value="PAS-assoc_C"/>
</dbReference>
<dbReference type="PROSITE" id="PS50046">
    <property type="entry name" value="PHYTOCHROME_2"/>
    <property type="match status" value="1"/>
</dbReference>
<dbReference type="InterPro" id="IPR004358">
    <property type="entry name" value="Sig_transdc_His_kin-like_C"/>
</dbReference>
<dbReference type="InterPro" id="IPR036890">
    <property type="entry name" value="HATPase_C_sf"/>
</dbReference>
<dbReference type="InterPro" id="IPR050736">
    <property type="entry name" value="Sensor_HK_Regulatory"/>
</dbReference>
<keyword evidence="8" id="KW-0472">Membrane</keyword>
<dbReference type="CDD" id="cd00082">
    <property type="entry name" value="HisKA"/>
    <property type="match status" value="1"/>
</dbReference>
<dbReference type="InterPro" id="IPR011006">
    <property type="entry name" value="CheY-like_superfamily"/>
</dbReference>
<dbReference type="Gene3D" id="3.40.50.2300">
    <property type="match status" value="1"/>
</dbReference>
<comment type="caution">
    <text evidence="15">The sequence shown here is derived from an EMBL/GenBank/DDBJ whole genome shotgun (WGS) entry which is preliminary data.</text>
</comment>
<dbReference type="SMART" id="SM00387">
    <property type="entry name" value="HATPase_c"/>
    <property type="match status" value="1"/>
</dbReference>
<dbReference type="FunFam" id="3.30.565.10:FF:000006">
    <property type="entry name" value="Sensor histidine kinase WalK"/>
    <property type="match status" value="1"/>
</dbReference>
<keyword evidence="4 9" id="KW-0597">Phosphoprotein</keyword>
<keyword evidence="7" id="KW-0902">Two-component regulatory system</keyword>
<dbReference type="AlphaFoldDB" id="A0A2W4W0E9"/>
<dbReference type="Pfam" id="PF02518">
    <property type="entry name" value="HATPase_c"/>
    <property type="match status" value="1"/>
</dbReference>
<evidence type="ECO:0000259" key="13">
    <source>
        <dbReference type="PROSITE" id="PS50112"/>
    </source>
</evidence>
<dbReference type="PROSITE" id="PS50109">
    <property type="entry name" value="HIS_KIN"/>
    <property type="match status" value="1"/>
</dbReference>
<dbReference type="InterPro" id="IPR036097">
    <property type="entry name" value="HisK_dim/P_sf"/>
</dbReference>
<dbReference type="Gene3D" id="3.30.450.20">
    <property type="entry name" value="PAS domain"/>
    <property type="match status" value="1"/>
</dbReference>
<evidence type="ECO:0000259" key="11">
    <source>
        <dbReference type="PROSITE" id="PS50109"/>
    </source>
</evidence>
<dbReference type="PROSITE" id="PS50112">
    <property type="entry name" value="PAS"/>
    <property type="match status" value="1"/>
</dbReference>
<dbReference type="CDD" id="cd00130">
    <property type="entry name" value="PAS"/>
    <property type="match status" value="1"/>
</dbReference>
<dbReference type="GO" id="GO:0000155">
    <property type="term" value="F:phosphorelay sensor kinase activity"/>
    <property type="evidence" value="ECO:0007669"/>
    <property type="project" value="InterPro"/>
</dbReference>
<dbReference type="InterPro" id="IPR000014">
    <property type="entry name" value="PAS"/>
</dbReference>
<evidence type="ECO:0000259" key="10">
    <source>
        <dbReference type="PROSITE" id="PS50046"/>
    </source>
</evidence>
<dbReference type="SUPFAM" id="SSF55781">
    <property type="entry name" value="GAF domain-like"/>
    <property type="match status" value="1"/>
</dbReference>
<dbReference type="Proteomes" id="UP000249467">
    <property type="component" value="Unassembled WGS sequence"/>
</dbReference>
<dbReference type="EMBL" id="QBML01000057">
    <property type="protein sequence ID" value="PZO35519.1"/>
    <property type="molecule type" value="Genomic_DNA"/>
</dbReference>
<evidence type="ECO:0000313" key="15">
    <source>
        <dbReference type="EMBL" id="PZO35519.1"/>
    </source>
</evidence>
<dbReference type="PANTHER" id="PTHR43711">
    <property type="entry name" value="TWO-COMPONENT HISTIDINE KINASE"/>
    <property type="match status" value="1"/>
</dbReference>
<dbReference type="PRINTS" id="PR00344">
    <property type="entry name" value="BCTRLSENSOR"/>
</dbReference>
<dbReference type="InterPro" id="IPR003018">
    <property type="entry name" value="GAF"/>
</dbReference>
<dbReference type="SUPFAM" id="SSF55785">
    <property type="entry name" value="PYP-like sensor domain (PAS domain)"/>
    <property type="match status" value="1"/>
</dbReference>
<dbReference type="InterPro" id="IPR003594">
    <property type="entry name" value="HATPase_dom"/>
</dbReference>
<dbReference type="PROSITE" id="PS50110">
    <property type="entry name" value="RESPONSE_REGULATORY"/>
    <property type="match status" value="1"/>
</dbReference>
<dbReference type="PROSITE" id="PS50113">
    <property type="entry name" value="PAC"/>
    <property type="match status" value="1"/>
</dbReference>
<dbReference type="SUPFAM" id="SSF52172">
    <property type="entry name" value="CheY-like"/>
    <property type="match status" value="1"/>
</dbReference>
<evidence type="ECO:0000259" key="14">
    <source>
        <dbReference type="PROSITE" id="PS50113"/>
    </source>
</evidence>
<evidence type="ECO:0000256" key="5">
    <source>
        <dbReference type="ARBA" id="ARBA00022679"/>
    </source>
</evidence>
<comment type="similarity">
    <text evidence="2">In the N-terminal section; belongs to the phytochrome family.</text>
</comment>
<reference evidence="15 16" key="1">
    <citation type="submission" date="2018-04" db="EMBL/GenBank/DDBJ databases">
        <authorList>
            <person name="Go L.Y."/>
            <person name="Mitchell J.A."/>
        </authorList>
    </citation>
    <scope>NUCLEOTIDE SEQUENCE [LARGE SCALE GENOMIC DNA]</scope>
    <source>
        <strain evidence="15">ULC066bin1</strain>
    </source>
</reference>
<dbReference type="Gene3D" id="1.10.287.130">
    <property type="match status" value="1"/>
</dbReference>
<reference evidence="15 16" key="2">
    <citation type="submission" date="2018-06" db="EMBL/GenBank/DDBJ databases">
        <title>Metagenomic assembly of (sub)arctic Cyanobacteria and their associated microbiome from non-axenic cultures.</title>
        <authorList>
            <person name="Baurain D."/>
        </authorList>
    </citation>
    <scope>NUCLEOTIDE SEQUENCE [LARGE SCALE GENOMIC DNA]</scope>
    <source>
        <strain evidence="15">ULC066bin1</strain>
    </source>
</reference>
<evidence type="ECO:0000256" key="3">
    <source>
        <dbReference type="ARBA" id="ARBA00012438"/>
    </source>
</evidence>
<dbReference type="SMART" id="SM00065">
    <property type="entry name" value="GAF"/>
    <property type="match status" value="1"/>
</dbReference>
<dbReference type="Gene3D" id="3.30.565.10">
    <property type="entry name" value="Histidine kinase-like ATPase, C-terminal domain"/>
    <property type="match status" value="1"/>
</dbReference>
<dbReference type="EC" id="2.7.13.3" evidence="3"/>
<dbReference type="NCBIfam" id="TIGR00229">
    <property type="entry name" value="sensory_box"/>
    <property type="match status" value="1"/>
</dbReference>
<feature type="domain" description="Histidine kinase" evidence="11">
    <location>
        <begin position="536"/>
        <end position="753"/>
    </location>
</feature>
<evidence type="ECO:0000259" key="12">
    <source>
        <dbReference type="PROSITE" id="PS50110"/>
    </source>
</evidence>
<evidence type="ECO:0000256" key="6">
    <source>
        <dbReference type="ARBA" id="ARBA00022777"/>
    </source>
</evidence>
<feature type="domain" description="PAC" evidence="14">
    <location>
        <begin position="480"/>
        <end position="532"/>
    </location>
</feature>
<dbReference type="SMART" id="SM00388">
    <property type="entry name" value="HisKA"/>
    <property type="match status" value="1"/>
</dbReference>
<dbReference type="SMART" id="SM00448">
    <property type="entry name" value="REC"/>
    <property type="match status" value="1"/>
</dbReference>
<sequence length="754" mass="85812">MDYVTQLPVRYKLLYPQTYRLFRNASNCNATSYSNIVSLLVPSCGATQLRIILSLKSMNSKSNPLDSRITILIVDDSEEDRSTYIRYLRSDRFYSYNFLEAGTLEEGVGLWRSQQPDIVLVDYFLPDGEGWELLAKMGKGELVPRLGAIVLAGYQVNEQTILNVMRLGAADYLNKGDISAISLCNRVGQVRDHLIVTRQLQRSQRQEIIIGKISLQIRQYLDLEEISNAIVQEIRAFLNADRTIIYKFNPDMSGVVVAESILPPWEGCLHRQFSDELFPENMGGEYRHGRIFVAPDVYQANLSECHLQMLEQMPTRASLIVPILTPNGNVSNLWGLLCSYQCFEPHPWNELDISLLKQLSVQFAIALQQAELYRDLQIYNTDLEQRVAERTAELFQRQSALQESNRRWQFLLDNVRLIVVGLDRDGIVEYVNPFFLDSTAYKLEEVIGKDWISNFLPKIEQEQVRLVFKDSFLNPDLFQKYYQNSIATKTGEERIIAWNNTILRNQDDEIIGTMSIGEDITEKSKVDRIKSEFISVASHELRTPLSSIRGALGLLASGVLDDKPDIAKNMLNIASSDTERLVRLVNDILDLERLESNNVTLNRQWTDLVDLCQQAVDTMQALATESEIEIRYNARSQQIFVDRDRIIQTLVNLLSNAIKFSPPHSEVIVEAESVSDRVIFRVCDRGRGIPESNLESIFERFNQVDASDSRQKGGTGLGLAICRSIVQQHGGKIWVESVLTKGSTISFAIPNRMT</sequence>
<dbReference type="CDD" id="cd16922">
    <property type="entry name" value="HATPase_EvgS-ArcB-TorS-like"/>
    <property type="match status" value="1"/>
</dbReference>
<evidence type="ECO:0000313" key="16">
    <source>
        <dbReference type="Proteomes" id="UP000249467"/>
    </source>
</evidence>
<dbReference type="CDD" id="cd00156">
    <property type="entry name" value="REC"/>
    <property type="match status" value="1"/>
</dbReference>
<feature type="domain" description="Phytochrome chromophore attachment site" evidence="10">
    <location>
        <begin position="222"/>
        <end position="362"/>
    </location>
</feature>
<dbReference type="InterPro" id="IPR016132">
    <property type="entry name" value="Phyto_chromo_attachment"/>
</dbReference>